<accession>A0A0U9H461</accession>
<dbReference type="PANTHER" id="PTHR43479">
    <property type="entry name" value="ACREF/ENVCD OPERON REPRESSOR-RELATED"/>
    <property type="match status" value="1"/>
</dbReference>
<evidence type="ECO:0000256" key="1">
    <source>
        <dbReference type="ARBA" id="ARBA00022491"/>
    </source>
</evidence>
<dbReference type="Gene3D" id="1.10.357.10">
    <property type="entry name" value="Tetracycline Repressor, domain 2"/>
    <property type="match status" value="1"/>
</dbReference>
<feature type="domain" description="HTH tetR-type" evidence="4">
    <location>
        <begin position="9"/>
        <end position="69"/>
    </location>
</feature>
<evidence type="ECO:0000313" key="6">
    <source>
        <dbReference type="Proteomes" id="UP000052946"/>
    </source>
</evidence>
<organism evidence="5 6">
    <name type="scientific">Oceanobacillus picturae</name>
    <dbReference type="NCBI Taxonomy" id="171693"/>
    <lineage>
        <taxon>Bacteria</taxon>
        <taxon>Bacillati</taxon>
        <taxon>Bacillota</taxon>
        <taxon>Bacilli</taxon>
        <taxon>Bacillales</taxon>
        <taxon>Bacillaceae</taxon>
        <taxon>Oceanobacillus</taxon>
    </lineage>
</organism>
<feature type="DNA-binding region" description="H-T-H motif" evidence="3">
    <location>
        <begin position="32"/>
        <end position="51"/>
    </location>
</feature>
<dbReference type="AlphaFoldDB" id="A0A0U9H461"/>
<dbReference type="GO" id="GO:0003677">
    <property type="term" value="F:DNA binding"/>
    <property type="evidence" value="ECO:0007669"/>
    <property type="project" value="UniProtKB-UniRule"/>
</dbReference>
<keyword evidence="2 3" id="KW-0238">DNA-binding</keyword>
<reference evidence="5 6" key="2">
    <citation type="journal article" date="2016" name="Genome Announc.">
        <title>Draft Genome Sequence of Oceanobacillus picturae Heshi-B3, Isolated from Fermented Rice Bran in a Traditional Japanese Seafood Dish.</title>
        <authorList>
            <person name="Akuzawa S."/>
            <person name="Nagaoka J."/>
            <person name="Kanekatsu M."/>
            <person name="Kanesaki Y."/>
            <person name="Suzuki T."/>
        </authorList>
    </citation>
    <scope>NUCLEOTIDE SEQUENCE [LARGE SCALE GENOMIC DNA]</scope>
    <source>
        <strain evidence="5 6">Heshi-B3</strain>
    </source>
</reference>
<evidence type="ECO:0000256" key="2">
    <source>
        <dbReference type="ARBA" id="ARBA00023125"/>
    </source>
</evidence>
<dbReference type="OrthoDB" id="113732at2"/>
<gene>
    <name evidence="5" type="ORF">OPHB3_0396</name>
</gene>
<keyword evidence="1" id="KW-0678">Repressor</keyword>
<dbReference type="Proteomes" id="UP000052946">
    <property type="component" value="Unassembled WGS sequence"/>
</dbReference>
<dbReference type="SUPFAM" id="SSF46689">
    <property type="entry name" value="Homeodomain-like"/>
    <property type="match status" value="1"/>
</dbReference>
<proteinExistence type="predicted"/>
<dbReference type="Pfam" id="PF00440">
    <property type="entry name" value="TetR_N"/>
    <property type="match status" value="1"/>
</dbReference>
<reference evidence="6" key="1">
    <citation type="submission" date="2015-07" db="EMBL/GenBank/DDBJ databases">
        <title>Draft Genome Sequence of Oceanobacillus picturae Heshi-B3 that Was Isolated from Fermented Rice Bran with Aging Salted Mackerel, Which Was Named Heshiko as Traditional Fermented Seafood in Japan.</title>
        <authorList>
            <person name="Akuzawa S."/>
            <person name="Nakagawa J."/>
            <person name="Kanekatsu T."/>
            <person name="Kanesaki Y."/>
            <person name="Suzuki T."/>
        </authorList>
    </citation>
    <scope>NUCLEOTIDE SEQUENCE [LARGE SCALE GENOMIC DNA]</scope>
    <source>
        <strain evidence="6">Heshi-B3</strain>
    </source>
</reference>
<evidence type="ECO:0000259" key="4">
    <source>
        <dbReference type="PROSITE" id="PS50977"/>
    </source>
</evidence>
<dbReference type="PROSITE" id="PS50977">
    <property type="entry name" value="HTH_TETR_2"/>
    <property type="match status" value="1"/>
</dbReference>
<protein>
    <submittedName>
        <fullName evidence="5">HTH-type transcriptional repressor Bm3R1</fullName>
    </submittedName>
</protein>
<dbReference type="PRINTS" id="PR00455">
    <property type="entry name" value="HTHTETR"/>
</dbReference>
<dbReference type="InterPro" id="IPR009057">
    <property type="entry name" value="Homeodomain-like_sf"/>
</dbReference>
<dbReference type="RefSeq" id="WP_058949222.1">
    <property type="nucleotide sequence ID" value="NZ_BBXV01000008.1"/>
</dbReference>
<dbReference type="PANTHER" id="PTHR43479:SF21">
    <property type="entry name" value="TRANSCRIPTIONAL REGULATOR, TETR FAMILY"/>
    <property type="match status" value="1"/>
</dbReference>
<dbReference type="EMBL" id="BBXV01000008">
    <property type="protein sequence ID" value="GAQ16473.1"/>
    <property type="molecule type" value="Genomic_DNA"/>
</dbReference>
<name>A0A0U9H461_9BACI</name>
<comment type="caution">
    <text evidence="5">The sequence shown here is derived from an EMBL/GenBank/DDBJ whole genome shotgun (WGS) entry which is preliminary data.</text>
</comment>
<dbReference type="InterPro" id="IPR001647">
    <property type="entry name" value="HTH_TetR"/>
</dbReference>
<sequence length="197" mass="23175">MDGFERRRERKKQSILEAALSLFLEFGVQKVSMNEIATKASVSQVTIYNYFKNKDRLVEEVIHYYVDKAWQEADVILTSDLPFPEKIKRLIFNKKRSANNIHENFYQHFMKAYTTGDGYMAKLMTKEAIPKMMNLFNEGKAQGYVDPAISNEAIFFYIQMMNEYMQKKDVYTKILPLTEDIMHILFYGIVGNKETRT</sequence>
<evidence type="ECO:0000313" key="5">
    <source>
        <dbReference type="EMBL" id="GAQ16473.1"/>
    </source>
</evidence>
<dbReference type="InterPro" id="IPR050624">
    <property type="entry name" value="HTH-type_Tx_Regulator"/>
</dbReference>
<evidence type="ECO:0000256" key="3">
    <source>
        <dbReference type="PROSITE-ProRule" id="PRU00335"/>
    </source>
</evidence>